<accession>A0A0E9RQ86</accession>
<evidence type="ECO:0000313" key="1">
    <source>
        <dbReference type="EMBL" id="JAH30518.1"/>
    </source>
</evidence>
<proteinExistence type="predicted"/>
<dbReference type="EMBL" id="GBXM01078059">
    <property type="protein sequence ID" value="JAH30518.1"/>
    <property type="molecule type" value="Transcribed_RNA"/>
</dbReference>
<sequence length="43" mass="5160">MKSFRMAEQDGNVKNTTFCLKMFFPVNVFYSYLPSFIKPYLKK</sequence>
<name>A0A0E9RQ86_ANGAN</name>
<reference evidence="1" key="2">
    <citation type="journal article" date="2015" name="Fish Shellfish Immunol.">
        <title>Early steps in the European eel (Anguilla anguilla)-Vibrio vulnificus interaction in the gills: Role of the RtxA13 toxin.</title>
        <authorList>
            <person name="Callol A."/>
            <person name="Pajuelo D."/>
            <person name="Ebbesson L."/>
            <person name="Teles M."/>
            <person name="MacKenzie S."/>
            <person name="Amaro C."/>
        </authorList>
    </citation>
    <scope>NUCLEOTIDE SEQUENCE</scope>
</reference>
<organism evidence="1">
    <name type="scientific">Anguilla anguilla</name>
    <name type="common">European freshwater eel</name>
    <name type="synonym">Muraena anguilla</name>
    <dbReference type="NCBI Taxonomy" id="7936"/>
    <lineage>
        <taxon>Eukaryota</taxon>
        <taxon>Metazoa</taxon>
        <taxon>Chordata</taxon>
        <taxon>Craniata</taxon>
        <taxon>Vertebrata</taxon>
        <taxon>Euteleostomi</taxon>
        <taxon>Actinopterygii</taxon>
        <taxon>Neopterygii</taxon>
        <taxon>Teleostei</taxon>
        <taxon>Anguilliformes</taxon>
        <taxon>Anguillidae</taxon>
        <taxon>Anguilla</taxon>
    </lineage>
</organism>
<dbReference type="AlphaFoldDB" id="A0A0E9RQ86"/>
<protein>
    <submittedName>
        <fullName evidence="1">Uncharacterized protein</fullName>
    </submittedName>
</protein>
<reference evidence="1" key="1">
    <citation type="submission" date="2014-11" db="EMBL/GenBank/DDBJ databases">
        <authorList>
            <person name="Amaro Gonzalez C."/>
        </authorList>
    </citation>
    <scope>NUCLEOTIDE SEQUENCE</scope>
</reference>